<gene>
    <name evidence="2" type="ORF">ICJ55_08030</name>
</gene>
<protein>
    <recommendedName>
        <fullName evidence="4">Transferrin-binding protein B C-lobe/N-lobe beta barrel domain-containing protein</fullName>
    </recommendedName>
</protein>
<name>A0A7H1C138_9PAST</name>
<proteinExistence type="predicted"/>
<organism evidence="2 3">
    <name type="scientific">Mannheimia bovis</name>
    <dbReference type="NCBI Taxonomy" id="2770636"/>
    <lineage>
        <taxon>Bacteria</taxon>
        <taxon>Pseudomonadati</taxon>
        <taxon>Pseudomonadota</taxon>
        <taxon>Gammaproteobacteria</taxon>
        <taxon>Pasteurellales</taxon>
        <taxon>Pasteurellaceae</taxon>
        <taxon>Mannheimia</taxon>
    </lineage>
</organism>
<feature type="compositionally biased region" description="Basic and acidic residues" evidence="1">
    <location>
        <begin position="28"/>
        <end position="47"/>
    </location>
</feature>
<keyword evidence="3" id="KW-1185">Reference proteome</keyword>
<dbReference type="AlphaFoldDB" id="A0A7H1C138"/>
<dbReference type="KEGG" id="mbos:ICJ55_08030"/>
<evidence type="ECO:0008006" key="4">
    <source>
        <dbReference type="Google" id="ProtNLM"/>
    </source>
</evidence>
<dbReference type="Proteomes" id="UP000576260">
    <property type="component" value="Chromosome"/>
</dbReference>
<sequence length="449" mass="49159">MQSKLKLTLAAVAVSIALSGCKSTDGARVVEKPKAEQAVEITKKPAKSENAGSNKPDTKAETTTPTKPDTPIKPKPSEQPKPVVPVKPTEPAKPAEPKQPIEQPNPAEPTEPTKPIEEKPVEPQKPTPSTAVKPVNEDSSGKLWRVIPLANHGLLSDAGTVRREDRDHFVHPDSDDSKSPFVARENDKSYNYYLVLNLGTEDKENVRIPTLISNGESYLGKHSGVLKDHQLEGKQLLVGNEDMPDAKQINYLYINQPYSSYGALFTNENDSSLFNIRLTTGRDGKKQSAEGSGSSYAEYGVFDIVNGKAQWKDGLVGDAIYKGNVIARFEKIVDGETIAYAPQLDGDVTLKLHLDNEWEKNKLTGEINSVTLGKIKLDESKLPDAIYLRESISFSDGEISYVEKNSNLSGYYSTEFVGENLNDAVGNIELESNKREGITKYNAVFGGTK</sequence>
<dbReference type="RefSeq" id="WP_188156334.1">
    <property type="nucleotide sequence ID" value="NZ_CP061280.1"/>
</dbReference>
<accession>A0A7H1C138</accession>
<evidence type="ECO:0000313" key="3">
    <source>
        <dbReference type="Proteomes" id="UP000576260"/>
    </source>
</evidence>
<dbReference type="PROSITE" id="PS51257">
    <property type="entry name" value="PROKAR_LIPOPROTEIN"/>
    <property type="match status" value="1"/>
</dbReference>
<dbReference type="EMBL" id="CP061280">
    <property type="protein sequence ID" value="QNS14693.1"/>
    <property type="molecule type" value="Genomic_DNA"/>
</dbReference>
<feature type="region of interest" description="Disordered" evidence="1">
    <location>
        <begin position="22"/>
        <end position="138"/>
    </location>
</feature>
<reference evidence="2 3" key="1">
    <citation type="submission" date="2020-09" db="EMBL/GenBank/DDBJ databases">
        <title>Mannheimia bovis sp.nov., isolated from a cow.</title>
        <authorList>
            <person name="Li F."/>
        </authorList>
    </citation>
    <scope>NUCLEOTIDE SEQUENCE [LARGE SCALE GENOMIC DNA]</scope>
    <source>
        <strain evidence="2 3">ZY190616</strain>
    </source>
</reference>
<evidence type="ECO:0000313" key="2">
    <source>
        <dbReference type="EMBL" id="QNS14693.1"/>
    </source>
</evidence>
<evidence type="ECO:0000256" key="1">
    <source>
        <dbReference type="SAM" id="MobiDB-lite"/>
    </source>
</evidence>